<evidence type="ECO:0000313" key="2">
    <source>
        <dbReference type="EMBL" id="KZP26756.1"/>
    </source>
</evidence>
<feature type="compositionally biased region" description="Polar residues" evidence="1">
    <location>
        <begin position="94"/>
        <end position="110"/>
    </location>
</feature>
<feature type="compositionally biased region" description="Polar residues" evidence="1">
    <location>
        <begin position="136"/>
        <end position="149"/>
    </location>
</feature>
<proteinExistence type="predicted"/>
<feature type="region of interest" description="Disordered" evidence="1">
    <location>
        <begin position="37"/>
        <end position="76"/>
    </location>
</feature>
<reference evidence="2 3" key="1">
    <citation type="journal article" date="2016" name="Mol. Biol. Evol.">
        <title>Comparative Genomics of Early-Diverging Mushroom-Forming Fungi Provides Insights into the Origins of Lignocellulose Decay Capabilities.</title>
        <authorList>
            <person name="Nagy L.G."/>
            <person name="Riley R."/>
            <person name="Tritt A."/>
            <person name="Adam C."/>
            <person name="Daum C."/>
            <person name="Floudas D."/>
            <person name="Sun H."/>
            <person name="Yadav J.S."/>
            <person name="Pangilinan J."/>
            <person name="Larsson K.H."/>
            <person name="Matsuura K."/>
            <person name="Barry K."/>
            <person name="Labutti K."/>
            <person name="Kuo R."/>
            <person name="Ohm R.A."/>
            <person name="Bhattacharya S.S."/>
            <person name="Shirouzu T."/>
            <person name="Yoshinaga Y."/>
            <person name="Martin F.M."/>
            <person name="Grigoriev I.V."/>
            <person name="Hibbett D.S."/>
        </authorList>
    </citation>
    <scope>NUCLEOTIDE SEQUENCE [LARGE SCALE GENOMIC DNA]</scope>
    <source>
        <strain evidence="2 3">CBS 109695</strain>
    </source>
</reference>
<evidence type="ECO:0000256" key="1">
    <source>
        <dbReference type="SAM" id="MobiDB-lite"/>
    </source>
</evidence>
<feature type="compositionally biased region" description="Polar residues" evidence="1">
    <location>
        <begin position="158"/>
        <end position="207"/>
    </location>
</feature>
<keyword evidence="3" id="KW-1185">Reference proteome</keyword>
<feature type="region of interest" description="Disordered" evidence="1">
    <location>
        <begin position="93"/>
        <end position="208"/>
    </location>
</feature>
<dbReference type="AlphaFoldDB" id="A0A166Q4X0"/>
<accession>A0A166Q4X0</accession>
<protein>
    <submittedName>
        <fullName evidence="2">Uncharacterized protein</fullName>
    </submittedName>
</protein>
<organism evidence="2 3">
    <name type="scientific">Athelia psychrophila</name>
    <dbReference type="NCBI Taxonomy" id="1759441"/>
    <lineage>
        <taxon>Eukaryota</taxon>
        <taxon>Fungi</taxon>
        <taxon>Dikarya</taxon>
        <taxon>Basidiomycota</taxon>
        <taxon>Agaricomycotina</taxon>
        <taxon>Agaricomycetes</taxon>
        <taxon>Agaricomycetidae</taxon>
        <taxon>Atheliales</taxon>
        <taxon>Atheliaceae</taxon>
        <taxon>Athelia</taxon>
    </lineage>
</organism>
<name>A0A166Q4X0_9AGAM</name>
<evidence type="ECO:0000313" key="3">
    <source>
        <dbReference type="Proteomes" id="UP000076532"/>
    </source>
</evidence>
<feature type="non-terminal residue" evidence="2">
    <location>
        <position position="1"/>
    </location>
</feature>
<gene>
    <name evidence="2" type="ORF">FIBSPDRAFT_854427</name>
</gene>
<dbReference type="Proteomes" id="UP000076532">
    <property type="component" value="Unassembled WGS sequence"/>
</dbReference>
<sequence>AMSPPRWPTSAAPGELTSSTHLSVIAVHHRVPTSPIHSTPVYAAHPIPSPSTPSRANETWWPEPEHNSHPSSGSISPFLPQSWSSLPLYPNEGVSHQSVTQPHPHSSTHYSPDLISSSSSSVGEYNGGHQHGSMWMSGTGQDSSSSGNSWPGYEMPQGNASDWQSHHQTGNMQANSAPGNQPQPSHTPTYGSTQDSTQEWTTNQMTATEYHASVGETYYMAFGQSGQYQDDKNAERGTN</sequence>
<dbReference type="EMBL" id="KV417512">
    <property type="protein sequence ID" value="KZP26756.1"/>
    <property type="molecule type" value="Genomic_DNA"/>
</dbReference>